<feature type="compositionally biased region" description="Polar residues" evidence="1">
    <location>
        <begin position="113"/>
        <end position="130"/>
    </location>
</feature>
<accession>A0AAE2CFH2</accession>
<dbReference type="Proteomes" id="UP001293254">
    <property type="component" value="Unassembled WGS sequence"/>
</dbReference>
<dbReference type="EMBL" id="JACGWO010000009">
    <property type="protein sequence ID" value="KAK4420182.1"/>
    <property type="molecule type" value="Genomic_DNA"/>
</dbReference>
<dbReference type="AlphaFoldDB" id="A0AAE2CFH2"/>
<evidence type="ECO:0000256" key="1">
    <source>
        <dbReference type="SAM" id="MobiDB-lite"/>
    </source>
</evidence>
<organism evidence="2 3">
    <name type="scientific">Sesamum alatum</name>
    <dbReference type="NCBI Taxonomy" id="300844"/>
    <lineage>
        <taxon>Eukaryota</taxon>
        <taxon>Viridiplantae</taxon>
        <taxon>Streptophyta</taxon>
        <taxon>Embryophyta</taxon>
        <taxon>Tracheophyta</taxon>
        <taxon>Spermatophyta</taxon>
        <taxon>Magnoliopsida</taxon>
        <taxon>eudicotyledons</taxon>
        <taxon>Gunneridae</taxon>
        <taxon>Pentapetalae</taxon>
        <taxon>asterids</taxon>
        <taxon>lamiids</taxon>
        <taxon>Lamiales</taxon>
        <taxon>Pedaliaceae</taxon>
        <taxon>Sesamum</taxon>
    </lineage>
</organism>
<reference evidence="2" key="1">
    <citation type="submission" date="2020-06" db="EMBL/GenBank/DDBJ databases">
        <authorList>
            <person name="Li T."/>
            <person name="Hu X."/>
            <person name="Zhang T."/>
            <person name="Song X."/>
            <person name="Zhang H."/>
            <person name="Dai N."/>
            <person name="Sheng W."/>
            <person name="Hou X."/>
            <person name="Wei L."/>
        </authorList>
    </citation>
    <scope>NUCLEOTIDE SEQUENCE</scope>
    <source>
        <strain evidence="2">3651</strain>
        <tissue evidence="2">Leaf</tissue>
    </source>
</reference>
<keyword evidence="3" id="KW-1185">Reference proteome</keyword>
<gene>
    <name evidence="2" type="ORF">Salat_2431100</name>
</gene>
<proteinExistence type="predicted"/>
<sequence length="150" mass="17293">MRAASTQLLGSCCQATAPGVVQLHERPARAIDFLFKELEHIYHENFADHEMKKVFRSNTTMWVHRQFTETRKKNRRPNWMTKEIWEISSWGDFLSSGPLAQVLKGDRADAVRPSNNINQPSDTSGSNSQSSKGLFEFGRLIWVLQKWRSV</sequence>
<evidence type="ECO:0000313" key="3">
    <source>
        <dbReference type="Proteomes" id="UP001293254"/>
    </source>
</evidence>
<reference evidence="2" key="2">
    <citation type="journal article" date="2024" name="Plant">
        <title>Genomic evolution and insights into agronomic trait innovations of Sesamum species.</title>
        <authorList>
            <person name="Miao H."/>
            <person name="Wang L."/>
            <person name="Qu L."/>
            <person name="Liu H."/>
            <person name="Sun Y."/>
            <person name="Le M."/>
            <person name="Wang Q."/>
            <person name="Wei S."/>
            <person name="Zheng Y."/>
            <person name="Lin W."/>
            <person name="Duan Y."/>
            <person name="Cao H."/>
            <person name="Xiong S."/>
            <person name="Wang X."/>
            <person name="Wei L."/>
            <person name="Li C."/>
            <person name="Ma Q."/>
            <person name="Ju M."/>
            <person name="Zhao R."/>
            <person name="Li G."/>
            <person name="Mu C."/>
            <person name="Tian Q."/>
            <person name="Mei H."/>
            <person name="Zhang T."/>
            <person name="Gao T."/>
            <person name="Zhang H."/>
        </authorList>
    </citation>
    <scope>NUCLEOTIDE SEQUENCE</scope>
    <source>
        <strain evidence="2">3651</strain>
    </source>
</reference>
<comment type="caution">
    <text evidence="2">The sequence shown here is derived from an EMBL/GenBank/DDBJ whole genome shotgun (WGS) entry which is preliminary data.</text>
</comment>
<evidence type="ECO:0000313" key="2">
    <source>
        <dbReference type="EMBL" id="KAK4420182.1"/>
    </source>
</evidence>
<name>A0AAE2CFH2_9LAMI</name>
<protein>
    <submittedName>
        <fullName evidence="2">Uncharacterized protein</fullName>
    </submittedName>
</protein>
<feature type="region of interest" description="Disordered" evidence="1">
    <location>
        <begin position="111"/>
        <end position="130"/>
    </location>
</feature>